<dbReference type="PANTHER" id="PTHR23502:SF132">
    <property type="entry name" value="POLYAMINE TRANSPORTER 2-RELATED"/>
    <property type="match status" value="1"/>
</dbReference>
<dbReference type="PATRIC" id="fig|106634.4.peg.2546"/>
<evidence type="ECO:0000256" key="2">
    <source>
        <dbReference type="ARBA" id="ARBA00006236"/>
    </source>
</evidence>
<name>A0A0G3G4G3_9GAMM</name>
<feature type="transmembrane region" description="Helical" evidence="8">
    <location>
        <begin position="257"/>
        <end position="275"/>
    </location>
</feature>
<dbReference type="NCBIfam" id="TIGR00710">
    <property type="entry name" value="efflux_Bcr_CflA"/>
    <property type="match status" value="1"/>
</dbReference>
<comment type="caution">
    <text evidence="8">Lacks conserved residue(s) required for the propagation of feature annotation.</text>
</comment>
<keyword evidence="3 8" id="KW-0813">Transport</keyword>
<keyword evidence="4" id="KW-1003">Cell membrane</keyword>
<dbReference type="Pfam" id="PF07690">
    <property type="entry name" value="MFS_1"/>
    <property type="match status" value="1"/>
</dbReference>
<dbReference type="RefSeq" id="WP_018168960.1">
    <property type="nucleotide sequence ID" value="NZ_CP011367.1"/>
</dbReference>
<dbReference type="InterPro" id="IPR036259">
    <property type="entry name" value="MFS_trans_sf"/>
</dbReference>
<keyword evidence="8" id="KW-0997">Cell inner membrane</keyword>
<dbReference type="InterPro" id="IPR011701">
    <property type="entry name" value="MFS"/>
</dbReference>
<feature type="transmembrane region" description="Helical" evidence="8">
    <location>
        <begin position="55"/>
        <end position="71"/>
    </location>
</feature>
<feature type="transmembrane region" description="Helical" evidence="8">
    <location>
        <begin position="350"/>
        <end position="368"/>
    </location>
</feature>
<proteinExistence type="inferred from homology"/>
<dbReference type="GO" id="GO:1990961">
    <property type="term" value="P:xenobiotic detoxification by transmembrane export across the plasma membrane"/>
    <property type="evidence" value="ECO:0007669"/>
    <property type="project" value="InterPro"/>
</dbReference>
<evidence type="ECO:0000256" key="6">
    <source>
        <dbReference type="ARBA" id="ARBA00022989"/>
    </source>
</evidence>
<dbReference type="EMBL" id="CP011367">
    <property type="protein sequence ID" value="AKJ96123.1"/>
    <property type="molecule type" value="Genomic_DNA"/>
</dbReference>
<dbReference type="InterPro" id="IPR004812">
    <property type="entry name" value="Efflux_drug-R_Bcr/CmlA"/>
</dbReference>
<gene>
    <name evidence="9" type="ORF">TVD_12495</name>
</gene>
<dbReference type="KEGG" id="tvr:TVD_12495"/>
<feature type="transmembrane region" description="Helical" evidence="8">
    <location>
        <begin position="319"/>
        <end position="338"/>
    </location>
</feature>
<dbReference type="GO" id="GO:0005886">
    <property type="term" value="C:plasma membrane"/>
    <property type="evidence" value="ECO:0007669"/>
    <property type="project" value="UniProtKB-SubCell"/>
</dbReference>
<dbReference type="AlphaFoldDB" id="A0A0G3G4G3"/>
<dbReference type="Proteomes" id="UP000064201">
    <property type="component" value="Chromosome"/>
</dbReference>
<feature type="transmembrane region" description="Helical" evidence="8">
    <location>
        <begin position="141"/>
        <end position="163"/>
    </location>
</feature>
<evidence type="ECO:0000256" key="8">
    <source>
        <dbReference type="RuleBase" id="RU365088"/>
    </source>
</evidence>
<dbReference type="GO" id="GO:0042910">
    <property type="term" value="F:xenobiotic transmembrane transporter activity"/>
    <property type="evidence" value="ECO:0007669"/>
    <property type="project" value="InterPro"/>
</dbReference>
<evidence type="ECO:0000256" key="1">
    <source>
        <dbReference type="ARBA" id="ARBA00004651"/>
    </source>
</evidence>
<dbReference type="OrthoDB" id="9812221at2"/>
<keyword evidence="5 8" id="KW-0812">Transmembrane</keyword>
<dbReference type="PROSITE" id="PS50850">
    <property type="entry name" value="MFS"/>
    <property type="match status" value="1"/>
</dbReference>
<comment type="subcellular location">
    <subcellularLocation>
        <location evidence="8">Cell inner membrane</location>
        <topology evidence="8">Multi-pass membrane protein</topology>
    </subcellularLocation>
    <subcellularLocation>
        <location evidence="1">Cell membrane</location>
        <topology evidence="1">Multi-pass membrane protein</topology>
    </subcellularLocation>
</comment>
<accession>A0A0G3G4G3</accession>
<evidence type="ECO:0000256" key="4">
    <source>
        <dbReference type="ARBA" id="ARBA00022475"/>
    </source>
</evidence>
<feature type="transmembrane region" description="Helical" evidence="8">
    <location>
        <begin position="220"/>
        <end position="245"/>
    </location>
</feature>
<feature type="transmembrane region" description="Helical" evidence="8">
    <location>
        <begin position="108"/>
        <end position="129"/>
    </location>
</feature>
<dbReference type="SUPFAM" id="SSF103473">
    <property type="entry name" value="MFS general substrate transporter"/>
    <property type="match status" value="1"/>
</dbReference>
<dbReference type="CDD" id="cd17320">
    <property type="entry name" value="MFS_MdfA_MDR_like"/>
    <property type="match status" value="1"/>
</dbReference>
<feature type="transmembrane region" description="Helical" evidence="8">
    <location>
        <begin position="374"/>
        <end position="396"/>
    </location>
</feature>
<evidence type="ECO:0000256" key="5">
    <source>
        <dbReference type="ARBA" id="ARBA00022692"/>
    </source>
</evidence>
<protein>
    <recommendedName>
        <fullName evidence="8">Bcr/CflA family efflux transporter</fullName>
    </recommendedName>
</protein>
<evidence type="ECO:0000256" key="7">
    <source>
        <dbReference type="ARBA" id="ARBA00023136"/>
    </source>
</evidence>
<evidence type="ECO:0000256" key="3">
    <source>
        <dbReference type="ARBA" id="ARBA00022448"/>
    </source>
</evidence>
<dbReference type="STRING" id="106634.TVD_12495"/>
<evidence type="ECO:0000313" key="10">
    <source>
        <dbReference type="Proteomes" id="UP000064201"/>
    </source>
</evidence>
<feature type="transmembrane region" description="Helical" evidence="8">
    <location>
        <begin position="287"/>
        <end position="307"/>
    </location>
</feature>
<feature type="transmembrane region" description="Helical" evidence="8">
    <location>
        <begin position="169"/>
        <end position="190"/>
    </location>
</feature>
<keyword evidence="10" id="KW-1185">Reference proteome</keyword>
<dbReference type="InterPro" id="IPR020846">
    <property type="entry name" value="MFS_dom"/>
</dbReference>
<feature type="transmembrane region" description="Helical" evidence="8">
    <location>
        <begin position="83"/>
        <end position="102"/>
    </location>
</feature>
<dbReference type="GO" id="GO:0015385">
    <property type="term" value="F:sodium:proton antiporter activity"/>
    <property type="evidence" value="ECO:0007669"/>
    <property type="project" value="TreeGrafter"/>
</dbReference>
<dbReference type="InterPro" id="IPR005829">
    <property type="entry name" value="Sugar_transporter_CS"/>
</dbReference>
<dbReference type="Gene3D" id="1.20.1720.10">
    <property type="entry name" value="Multidrug resistance protein D"/>
    <property type="match status" value="1"/>
</dbReference>
<dbReference type="PANTHER" id="PTHR23502">
    <property type="entry name" value="MAJOR FACILITATOR SUPERFAMILY"/>
    <property type="match status" value="1"/>
</dbReference>
<dbReference type="PROSITE" id="PS00216">
    <property type="entry name" value="SUGAR_TRANSPORT_1"/>
    <property type="match status" value="1"/>
</dbReference>
<reference evidence="9 10" key="1">
    <citation type="submission" date="2015-04" db="EMBL/GenBank/DDBJ databases">
        <title>Complete Sequence for the Genome of the Thioalkalivibrio versutus D301.</title>
        <authorList>
            <person name="Mu T."/>
            <person name="Zhou J."/>
            <person name="Xu X."/>
        </authorList>
    </citation>
    <scope>NUCLEOTIDE SEQUENCE [LARGE SCALE GENOMIC DNA]</scope>
    <source>
        <strain evidence="9 10">D301</strain>
    </source>
</reference>
<dbReference type="PRINTS" id="PR01036">
    <property type="entry name" value="TCRTETB"/>
</dbReference>
<keyword evidence="7 8" id="KW-0472">Membrane</keyword>
<keyword evidence="6 8" id="KW-1133">Transmembrane helix</keyword>
<evidence type="ECO:0000313" key="9">
    <source>
        <dbReference type="EMBL" id="AKJ96123.1"/>
    </source>
</evidence>
<sequence length="409" mass="43121">MPRLRGAATERRTRLRFALLVAPLSMLAPFSLDTYLPSFPAMAEALAVDGVAMQATLSAYLVAFAVATLIAGPLSDAYGRRPVVLWALLAYVLTSVLLVFAMEYWQVLALRMGQGLAAAAGVVVGRALIRDRFDPTDARRVFALVTMMFAIGPAAAPIIGGWLQAAFGWRSVFAFLTLYGVFLLLAVRAWMPETLPPVGRVSSHPRPVIRGYLGTLHNPAFLFPVAVHAGMFGAMFLFIAASPTIIYEHLQGGEQDFWWLFGPLVAGLVVGGFVAGRVAGVVSPQRAVAIGLGLSGLSLALVGLAVLADGPVAAITGPFALYSFALATAMPSLTLLALDCYPGARGMAAAMQAFVQLGFSALLALFLVDWLDDAMGRLVLAALLLWALALAAWLVAPGGGRAGTARTLH</sequence>
<comment type="similarity">
    <text evidence="2 8">Belongs to the major facilitator superfamily. Bcr/CmlA family.</text>
</comment>
<organism evidence="9 10">
    <name type="scientific">Thioalkalivibrio versutus</name>
    <dbReference type="NCBI Taxonomy" id="106634"/>
    <lineage>
        <taxon>Bacteria</taxon>
        <taxon>Pseudomonadati</taxon>
        <taxon>Pseudomonadota</taxon>
        <taxon>Gammaproteobacteria</taxon>
        <taxon>Chromatiales</taxon>
        <taxon>Ectothiorhodospiraceae</taxon>
        <taxon>Thioalkalivibrio</taxon>
    </lineage>
</organism>